<dbReference type="Gene3D" id="1.20.1260.10">
    <property type="match status" value="1"/>
</dbReference>
<dbReference type="CDD" id="cd01045">
    <property type="entry name" value="Ferritin_like_AB"/>
    <property type="match status" value="1"/>
</dbReference>
<reference evidence="1 2" key="1">
    <citation type="submission" date="2022-04" db="EMBL/GenBank/DDBJ databases">
        <title>Identification of a novel bacterium isolated from mangrove sediments.</title>
        <authorList>
            <person name="Pan X."/>
        </authorList>
    </citation>
    <scope>NUCLEOTIDE SEQUENCE [LARGE SCALE GENOMIC DNA]</scope>
    <source>
        <strain evidence="1 2">B2638</strain>
    </source>
</reference>
<name>A0ABT0BUU3_9SPHN</name>
<dbReference type="InterPro" id="IPR012347">
    <property type="entry name" value="Ferritin-like"/>
</dbReference>
<evidence type="ECO:0000313" key="2">
    <source>
        <dbReference type="Proteomes" id="UP001202281"/>
    </source>
</evidence>
<proteinExistence type="predicted"/>
<dbReference type="EMBL" id="JALHLG010000049">
    <property type="protein sequence ID" value="MCJ2188847.1"/>
    <property type="molecule type" value="Genomic_DNA"/>
</dbReference>
<dbReference type="SUPFAM" id="SSF47240">
    <property type="entry name" value="Ferritin-like"/>
    <property type="match status" value="1"/>
</dbReference>
<sequence length="159" mass="17317">METVEEFLAHAIQLEREAADRFAHLADAMEASGNKEVGKLFRQLAHYSRLHLADARNRSGFRDIPALNPDEFEWPDAESPEAAAIWAADPLVGPDEALATALAAESAGLSYYADVLAKATDPEIITFAKAFVEEESGHVAELNRWVAARAAGLRMPIDS</sequence>
<comment type="caution">
    <text evidence="1">The sequence shown here is derived from an EMBL/GenBank/DDBJ whole genome shotgun (WGS) entry which is preliminary data.</text>
</comment>
<accession>A0ABT0BUU3</accession>
<protein>
    <submittedName>
        <fullName evidence="1">Ferritin family protein</fullName>
    </submittedName>
</protein>
<organism evidence="1 2">
    <name type="scientific">Novosphingobium beihaiensis</name>
    <dbReference type="NCBI Taxonomy" id="2930389"/>
    <lineage>
        <taxon>Bacteria</taxon>
        <taxon>Pseudomonadati</taxon>
        <taxon>Pseudomonadota</taxon>
        <taxon>Alphaproteobacteria</taxon>
        <taxon>Sphingomonadales</taxon>
        <taxon>Sphingomonadaceae</taxon>
        <taxon>Novosphingobium</taxon>
    </lineage>
</organism>
<evidence type="ECO:0000313" key="1">
    <source>
        <dbReference type="EMBL" id="MCJ2188847.1"/>
    </source>
</evidence>
<dbReference type="InterPro" id="IPR009078">
    <property type="entry name" value="Ferritin-like_SF"/>
</dbReference>
<gene>
    <name evidence="1" type="ORF">MTR66_18755</name>
</gene>
<dbReference type="RefSeq" id="WP_243923803.1">
    <property type="nucleotide sequence ID" value="NZ_JALHLG010000049.1"/>
</dbReference>
<dbReference type="Proteomes" id="UP001202281">
    <property type="component" value="Unassembled WGS sequence"/>
</dbReference>
<keyword evidence="2" id="KW-1185">Reference proteome</keyword>